<dbReference type="EMBL" id="CP026118">
    <property type="protein sequence ID" value="QAS50697.1"/>
    <property type="molecule type" value="Genomic_DNA"/>
</dbReference>
<gene>
    <name evidence="3" type="ORF">HLI_00045</name>
</gene>
<dbReference type="OrthoDB" id="9802525at2"/>
<evidence type="ECO:0000313" key="3">
    <source>
        <dbReference type="EMBL" id="QAS50697.1"/>
    </source>
</evidence>
<dbReference type="CDD" id="cd03814">
    <property type="entry name" value="GT4-like"/>
    <property type="match status" value="1"/>
</dbReference>
<dbReference type="Pfam" id="PF13439">
    <property type="entry name" value="Glyco_transf_4"/>
    <property type="match status" value="1"/>
</dbReference>
<dbReference type="InterPro" id="IPR050194">
    <property type="entry name" value="Glycosyltransferase_grp1"/>
</dbReference>
<dbReference type="PANTHER" id="PTHR45947">
    <property type="entry name" value="SULFOQUINOVOSYL TRANSFERASE SQD2"/>
    <property type="match status" value="1"/>
</dbReference>
<dbReference type="PANTHER" id="PTHR45947:SF3">
    <property type="entry name" value="SULFOQUINOVOSYL TRANSFERASE SQD2"/>
    <property type="match status" value="1"/>
</dbReference>
<proteinExistence type="predicted"/>
<evidence type="ECO:0000259" key="2">
    <source>
        <dbReference type="Pfam" id="PF13439"/>
    </source>
</evidence>
<sequence length="380" mass="43715">MKVAIFTDTFVPQVNGVARTLKRLTDFFDKNQISYRVFAPSTKNILPQSASVHRLKSMPFWLYPEHRLAFPNLHRIKMEIERFQPDLLHIATPFNIGLTGVYYGQKMNIPLVGSYHTHFNQYLDYYKLPFLSSGMWKFMRWFHRPLQKIFVPSLSTKQELEQRGFSNISLWSRGVDHELFHPNVQAEWVKKKFNIQARHLLIYVGRFAPEKGLDVLMESAKSLPARISEKVHWLMVGNGPMYEKLRQNAPENMTFTGYLDGKMLTQMYASSSLFVFPSQTETFGNVVLEALACGTPAIVARAGGVQEIVTENHTGVFCEPGDPADFVQAISQLIEDPQRLCRMSKAARSYALLQTWDQVFTSLLNDYEEAIHSFHHPQGF</sequence>
<dbReference type="RefSeq" id="WP_128522465.1">
    <property type="nucleotide sequence ID" value="NZ_CP026118.1"/>
</dbReference>
<dbReference type="SUPFAM" id="SSF53756">
    <property type="entry name" value="UDP-Glycosyltransferase/glycogen phosphorylase"/>
    <property type="match status" value="1"/>
</dbReference>
<evidence type="ECO:0000259" key="1">
    <source>
        <dbReference type="Pfam" id="PF00534"/>
    </source>
</evidence>
<dbReference type="GO" id="GO:0016758">
    <property type="term" value="F:hexosyltransferase activity"/>
    <property type="evidence" value="ECO:0007669"/>
    <property type="project" value="TreeGrafter"/>
</dbReference>
<reference evidence="3 4" key="1">
    <citation type="submission" date="2018-01" db="EMBL/GenBank/DDBJ databases">
        <title>The whole genome sequencing and assembly of Halobacillus litoralis ERB031 strain.</title>
        <authorList>
            <person name="Lee S.-J."/>
            <person name="Park M.-K."/>
            <person name="Kim J.-Y."/>
            <person name="Lee Y.-J."/>
            <person name="Yi H."/>
            <person name="Bahn Y.-S."/>
            <person name="Kim J.F."/>
            <person name="Lee D.-W."/>
        </authorList>
    </citation>
    <scope>NUCLEOTIDE SEQUENCE [LARGE SCALE GENOMIC DNA]</scope>
    <source>
        <strain evidence="3 4">ERB 031</strain>
    </source>
</reference>
<dbReference type="InterPro" id="IPR028098">
    <property type="entry name" value="Glyco_trans_4-like_N"/>
</dbReference>
<name>A0A410M6Q7_9BACI</name>
<organism evidence="3 4">
    <name type="scientific">Halobacillus litoralis</name>
    <dbReference type="NCBI Taxonomy" id="45668"/>
    <lineage>
        <taxon>Bacteria</taxon>
        <taxon>Bacillati</taxon>
        <taxon>Bacillota</taxon>
        <taxon>Bacilli</taxon>
        <taxon>Bacillales</taxon>
        <taxon>Bacillaceae</taxon>
        <taxon>Halobacillus</taxon>
    </lineage>
</organism>
<dbReference type="AlphaFoldDB" id="A0A410M6Q7"/>
<feature type="domain" description="Glycosyl transferase family 1" evidence="1">
    <location>
        <begin position="189"/>
        <end position="349"/>
    </location>
</feature>
<dbReference type="Pfam" id="PF00534">
    <property type="entry name" value="Glycos_transf_1"/>
    <property type="match status" value="1"/>
</dbReference>
<protein>
    <submittedName>
        <fullName evidence="3">Glycosyltransferase family 1 protein</fullName>
    </submittedName>
</protein>
<feature type="domain" description="Glycosyltransferase subfamily 4-like N-terminal" evidence="2">
    <location>
        <begin position="14"/>
        <end position="178"/>
    </location>
</feature>
<dbReference type="InterPro" id="IPR001296">
    <property type="entry name" value="Glyco_trans_1"/>
</dbReference>
<dbReference type="Gene3D" id="3.40.50.2000">
    <property type="entry name" value="Glycogen Phosphorylase B"/>
    <property type="match status" value="2"/>
</dbReference>
<keyword evidence="3" id="KW-0808">Transferase</keyword>
<dbReference type="Proteomes" id="UP000287756">
    <property type="component" value="Chromosome"/>
</dbReference>
<accession>A0A410M6Q7</accession>
<dbReference type="KEGG" id="hli:HLI_00045"/>
<evidence type="ECO:0000313" key="4">
    <source>
        <dbReference type="Proteomes" id="UP000287756"/>
    </source>
</evidence>